<evidence type="ECO:0000256" key="2">
    <source>
        <dbReference type="ARBA" id="ARBA00008335"/>
    </source>
</evidence>
<keyword evidence="11" id="KW-1185">Reference proteome</keyword>
<keyword evidence="3" id="KW-0813">Transport</keyword>
<organism evidence="10 11">
    <name type="scientific">Bacillus salipaludis</name>
    <dbReference type="NCBI Taxonomy" id="2547811"/>
    <lineage>
        <taxon>Bacteria</taxon>
        <taxon>Bacillati</taxon>
        <taxon>Bacillota</taxon>
        <taxon>Bacilli</taxon>
        <taxon>Bacillales</taxon>
        <taxon>Bacillaceae</taxon>
        <taxon>Bacillus</taxon>
    </lineage>
</organism>
<feature type="transmembrane region" description="Helical" evidence="8">
    <location>
        <begin position="366"/>
        <end position="387"/>
    </location>
</feature>
<dbReference type="CDD" id="cd17324">
    <property type="entry name" value="MFS_NepI_like"/>
    <property type="match status" value="1"/>
</dbReference>
<keyword evidence="4" id="KW-1003">Cell membrane</keyword>
<gene>
    <name evidence="10" type="ORF">ACJEBI_05565</name>
</gene>
<name>A0ABW8RER3_9BACI</name>
<feature type="transmembrane region" description="Helical" evidence="8">
    <location>
        <begin position="51"/>
        <end position="69"/>
    </location>
</feature>
<evidence type="ECO:0000256" key="4">
    <source>
        <dbReference type="ARBA" id="ARBA00022475"/>
    </source>
</evidence>
<comment type="caution">
    <text evidence="10">The sequence shown here is derived from an EMBL/GenBank/DDBJ whole genome shotgun (WGS) entry which is preliminary data.</text>
</comment>
<comment type="similarity">
    <text evidence="2">Belongs to the major facilitator superfamily.</text>
</comment>
<dbReference type="InterPro" id="IPR020846">
    <property type="entry name" value="MFS_dom"/>
</dbReference>
<evidence type="ECO:0000256" key="1">
    <source>
        <dbReference type="ARBA" id="ARBA00004651"/>
    </source>
</evidence>
<dbReference type="Proteomes" id="UP001623041">
    <property type="component" value="Unassembled WGS sequence"/>
</dbReference>
<comment type="subcellular location">
    <subcellularLocation>
        <location evidence="1">Cell membrane</location>
        <topology evidence="1">Multi-pass membrane protein</topology>
    </subcellularLocation>
</comment>
<sequence length="408" mass="44097">MNKKLDKTPQRYSFIILILFFSGLTIMSSFYVTIPLISVLSKEFSVSEGQAVWASSLFTLSFAVGCLLFGPLSDRFGRKKIMLGGLAALTITTIILGFQSSLSSVIFFRGIQGLTAATFSPVVLPYVMELFPQNKRVFAVSCMSASFLMAGIIGQVFSSFVSFHLGWQYVFIILAAIYFILMILMIFFIPKLPANGIRVSAAFKQMRKTLGQKSLWLAYVIALVMLLSFVGMYTALGQFLSSSLFGFTNQQILYVRSIGIVGMLMSLFASSLVRRFGMISTLRSAIILAATGLILLGLGTNMVFIIVMSVVFVSGIATAIPSLVSLVGELGGSSRGAAISIYTVVVNLGATIGPILAIQLLGTGNYVLTFSILAVCLLLGLLATLFVKHVSPVADELNMTEKKSITLH</sequence>
<feature type="transmembrane region" description="Helical" evidence="8">
    <location>
        <begin position="81"/>
        <end position="100"/>
    </location>
</feature>
<evidence type="ECO:0000256" key="5">
    <source>
        <dbReference type="ARBA" id="ARBA00022692"/>
    </source>
</evidence>
<feature type="transmembrane region" description="Helical" evidence="8">
    <location>
        <begin position="304"/>
        <end position="327"/>
    </location>
</feature>
<feature type="transmembrane region" description="Helical" evidence="8">
    <location>
        <begin position="12"/>
        <end position="31"/>
    </location>
</feature>
<evidence type="ECO:0000256" key="6">
    <source>
        <dbReference type="ARBA" id="ARBA00022989"/>
    </source>
</evidence>
<dbReference type="InterPro" id="IPR011701">
    <property type="entry name" value="MFS"/>
</dbReference>
<feature type="domain" description="Major facilitator superfamily (MFS) profile" evidence="9">
    <location>
        <begin position="15"/>
        <end position="392"/>
    </location>
</feature>
<dbReference type="RefSeq" id="WP_406579628.1">
    <property type="nucleotide sequence ID" value="NZ_JBJHQH010000003.1"/>
</dbReference>
<protein>
    <submittedName>
        <fullName evidence="10">MFS transporter</fullName>
    </submittedName>
</protein>
<dbReference type="Pfam" id="PF07690">
    <property type="entry name" value="MFS_1"/>
    <property type="match status" value="1"/>
</dbReference>
<feature type="transmembrane region" description="Helical" evidence="8">
    <location>
        <begin position="137"/>
        <end position="157"/>
    </location>
</feature>
<dbReference type="PANTHER" id="PTHR43271">
    <property type="entry name" value="BLL2771 PROTEIN"/>
    <property type="match status" value="1"/>
</dbReference>
<evidence type="ECO:0000256" key="7">
    <source>
        <dbReference type="ARBA" id="ARBA00023136"/>
    </source>
</evidence>
<evidence type="ECO:0000313" key="10">
    <source>
        <dbReference type="EMBL" id="MFK9090944.1"/>
    </source>
</evidence>
<dbReference type="PANTHER" id="PTHR43271:SF2">
    <property type="entry name" value="BLL2771 PROTEIN"/>
    <property type="match status" value="1"/>
</dbReference>
<keyword evidence="7 8" id="KW-0472">Membrane</keyword>
<dbReference type="Gene3D" id="1.20.1250.20">
    <property type="entry name" value="MFS general substrate transporter like domains"/>
    <property type="match status" value="1"/>
</dbReference>
<feature type="transmembrane region" description="Helical" evidence="8">
    <location>
        <begin position="253"/>
        <end position="273"/>
    </location>
</feature>
<feature type="transmembrane region" description="Helical" evidence="8">
    <location>
        <begin position="214"/>
        <end position="233"/>
    </location>
</feature>
<reference evidence="10 11" key="1">
    <citation type="submission" date="2024-11" db="EMBL/GenBank/DDBJ databases">
        <authorList>
            <person name="Lucas J.A."/>
        </authorList>
    </citation>
    <scope>NUCLEOTIDE SEQUENCE [LARGE SCALE GENOMIC DNA]</scope>
    <source>
        <strain evidence="10 11">Z 5.4</strain>
    </source>
</reference>
<feature type="transmembrane region" description="Helical" evidence="8">
    <location>
        <begin position="339"/>
        <end position="360"/>
    </location>
</feature>
<accession>A0ABW8RER3</accession>
<evidence type="ECO:0000256" key="3">
    <source>
        <dbReference type="ARBA" id="ARBA00022448"/>
    </source>
</evidence>
<feature type="transmembrane region" description="Helical" evidence="8">
    <location>
        <begin position="169"/>
        <end position="189"/>
    </location>
</feature>
<keyword evidence="5 8" id="KW-0812">Transmembrane</keyword>
<dbReference type="PROSITE" id="PS50850">
    <property type="entry name" value="MFS"/>
    <property type="match status" value="1"/>
</dbReference>
<evidence type="ECO:0000313" key="11">
    <source>
        <dbReference type="Proteomes" id="UP001623041"/>
    </source>
</evidence>
<evidence type="ECO:0000259" key="9">
    <source>
        <dbReference type="PROSITE" id="PS50850"/>
    </source>
</evidence>
<dbReference type="InterPro" id="IPR036259">
    <property type="entry name" value="MFS_trans_sf"/>
</dbReference>
<keyword evidence="6 8" id="KW-1133">Transmembrane helix</keyword>
<dbReference type="SUPFAM" id="SSF103473">
    <property type="entry name" value="MFS general substrate transporter"/>
    <property type="match status" value="1"/>
</dbReference>
<feature type="transmembrane region" description="Helical" evidence="8">
    <location>
        <begin position="106"/>
        <end position="128"/>
    </location>
</feature>
<dbReference type="EMBL" id="JBJHQH010000003">
    <property type="protein sequence ID" value="MFK9090944.1"/>
    <property type="molecule type" value="Genomic_DNA"/>
</dbReference>
<proteinExistence type="inferred from homology"/>
<evidence type="ECO:0000256" key="8">
    <source>
        <dbReference type="SAM" id="Phobius"/>
    </source>
</evidence>